<evidence type="ECO:0000259" key="2">
    <source>
        <dbReference type="PROSITE" id="PS50076"/>
    </source>
</evidence>
<dbReference type="InterPro" id="IPR036869">
    <property type="entry name" value="J_dom_sf"/>
</dbReference>
<reference evidence="3 4" key="1">
    <citation type="submission" date="2013-07" db="EMBL/GenBank/DDBJ databases">
        <authorList>
            <person name="Stoco P.H."/>
            <person name="Wagner G."/>
            <person name="Gerber A."/>
            <person name="Zaha A."/>
            <person name="Thompson C."/>
            <person name="Bartholomeu D.C."/>
            <person name="Luckemeyer D.D."/>
            <person name="Bahia D."/>
            <person name="Loreto E."/>
            <person name="Prestes E.B."/>
            <person name="Lima F.M."/>
            <person name="Rodrigues-Luiz G."/>
            <person name="Vallejo G.A."/>
            <person name="Filho J.F."/>
            <person name="Monteiro K.M."/>
            <person name="Tyler K.M."/>
            <person name="de Almeida L.G."/>
            <person name="Ortiz M.F."/>
            <person name="Siervo M.A."/>
            <person name="de Moraes M.H."/>
            <person name="Cunha O.L."/>
            <person name="Mendonca-Neto R."/>
            <person name="Silva R."/>
            <person name="Teixeira S.M."/>
            <person name="Murta S.M."/>
            <person name="Sincero T.C."/>
            <person name="Mendes T.A."/>
            <person name="Urmenyi T.P."/>
            <person name="Silva V.G."/>
            <person name="da Rocha W.D."/>
            <person name="Andersson B."/>
            <person name="Romanha A.J."/>
            <person name="Steindel M."/>
            <person name="de Vasconcelos A.T."/>
            <person name="Grisard E.C."/>
        </authorList>
    </citation>
    <scope>NUCLEOTIDE SEQUENCE [LARGE SCALE GENOMIC DNA]</scope>
    <source>
        <strain evidence="3 4">SC58</strain>
    </source>
</reference>
<dbReference type="PROSITE" id="PS00636">
    <property type="entry name" value="DNAJ_1"/>
    <property type="match status" value="1"/>
</dbReference>
<dbReference type="InterPro" id="IPR018253">
    <property type="entry name" value="DnaJ_domain_CS"/>
</dbReference>
<dbReference type="Gene3D" id="1.10.287.110">
    <property type="entry name" value="DnaJ domain"/>
    <property type="match status" value="1"/>
</dbReference>
<gene>
    <name evidence="3" type="ORF">TRSC58_05134</name>
</gene>
<dbReference type="AlphaFoldDB" id="A0A061IVL2"/>
<dbReference type="InterPro" id="IPR001623">
    <property type="entry name" value="DnaJ_domain"/>
</dbReference>
<name>A0A061IVL2_TRYRA</name>
<dbReference type="PRINTS" id="PR00625">
    <property type="entry name" value="JDOMAIN"/>
</dbReference>
<sequence length="285" mass="32168">MYYRTLGVKRRATQEEIRRAFRSAAVQAHPDKPSGSVELFQTLQTAYEVLSNEKKRALYDAELAKQRSKLRGFKRPPALDNIRFPVHYKLADDEYYAFETSPGCLKCTFRHGDIISYNNKLGCFIGLAGDDYLYWRPDDQAHASKLCQMGSFGVDGVKVVVRANFKSSHGGFPPSSLPSRAVDSAAAGTPGAATNKGRPGRLSKVEQLRLNIMRRGREQHYRECMAALVESEKEDRARLLEKIEADLEDERQSFRDWLAAGDLAMREEEPAWITHANQHASGKQN</sequence>
<dbReference type="OrthoDB" id="251305at2759"/>
<dbReference type="CDD" id="cd06257">
    <property type="entry name" value="DnaJ"/>
    <property type="match status" value="1"/>
</dbReference>
<evidence type="ECO:0000313" key="4">
    <source>
        <dbReference type="Proteomes" id="UP000031737"/>
    </source>
</evidence>
<comment type="caution">
    <text evidence="3">The sequence shown here is derived from an EMBL/GenBank/DDBJ whole genome shotgun (WGS) entry which is preliminary data.</text>
</comment>
<evidence type="ECO:0000256" key="1">
    <source>
        <dbReference type="SAM" id="MobiDB-lite"/>
    </source>
</evidence>
<protein>
    <submittedName>
        <fullName evidence="3">DNA-J protein</fullName>
    </submittedName>
</protein>
<dbReference type="SUPFAM" id="SSF46565">
    <property type="entry name" value="Chaperone J-domain"/>
    <property type="match status" value="1"/>
</dbReference>
<dbReference type="Proteomes" id="UP000031737">
    <property type="component" value="Unassembled WGS sequence"/>
</dbReference>
<dbReference type="SMART" id="SM00271">
    <property type="entry name" value="DnaJ"/>
    <property type="match status" value="1"/>
</dbReference>
<dbReference type="PROSITE" id="PS50076">
    <property type="entry name" value="DNAJ_2"/>
    <property type="match status" value="1"/>
</dbReference>
<dbReference type="InterPro" id="IPR050817">
    <property type="entry name" value="DjlA_DnaK_co-chaperone"/>
</dbReference>
<feature type="region of interest" description="Disordered" evidence="1">
    <location>
        <begin position="171"/>
        <end position="200"/>
    </location>
</feature>
<dbReference type="VEuPathDB" id="TriTrypDB:TRSC58_05134"/>
<accession>A0A061IVL2</accession>
<proteinExistence type="predicted"/>
<evidence type="ECO:0000313" key="3">
    <source>
        <dbReference type="EMBL" id="ESL07183.1"/>
    </source>
</evidence>
<dbReference type="Pfam" id="PF00226">
    <property type="entry name" value="DnaJ"/>
    <property type="match status" value="1"/>
</dbReference>
<keyword evidence="4" id="KW-1185">Reference proteome</keyword>
<dbReference type="EMBL" id="AUPL01005134">
    <property type="protein sequence ID" value="ESL07183.1"/>
    <property type="molecule type" value="Genomic_DNA"/>
</dbReference>
<dbReference type="PANTHER" id="PTHR24074">
    <property type="entry name" value="CO-CHAPERONE PROTEIN DJLA"/>
    <property type="match status" value="1"/>
</dbReference>
<feature type="domain" description="J" evidence="2">
    <location>
        <begin position="1"/>
        <end position="63"/>
    </location>
</feature>
<organism evidence="3 4">
    <name type="scientific">Trypanosoma rangeli SC58</name>
    <dbReference type="NCBI Taxonomy" id="429131"/>
    <lineage>
        <taxon>Eukaryota</taxon>
        <taxon>Discoba</taxon>
        <taxon>Euglenozoa</taxon>
        <taxon>Kinetoplastea</taxon>
        <taxon>Metakinetoplastina</taxon>
        <taxon>Trypanosomatida</taxon>
        <taxon>Trypanosomatidae</taxon>
        <taxon>Trypanosoma</taxon>
        <taxon>Herpetosoma</taxon>
    </lineage>
</organism>